<name>A0A1S6IZQ7_9FIRM</name>
<evidence type="ECO:0000313" key="2">
    <source>
        <dbReference type="EMBL" id="AQS60252.1"/>
    </source>
</evidence>
<sequence length="150" mass="16080">MQSNSGAAVCRHRQRGIKRGYSGFSKVLKIITMWLVLVTGARPVIITSGYRCPAHNRAVGGARLSQHLYGNAADIIVAAAATQDEATAKNVTSKTTPELIVHVPARDGSSYLSPDIVVDAAKTLGFPGVGRYQGFTHVDVRPNGPARWNR</sequence>
<dbReference type="OrthoDB" id="5242612at2"/>
<dbReference type="InterPro" id="IPR013230">
    <property type="entry name" value="Peptidase_M15A_C"/>
</dbReference>
<feature type="domain" description="Peptidase M15A C-terminal" evidence="1">
    <location>
        <begin position="40"/>
        <end position="83"/>
    </location>
</feature>
<keyword evidence="3" id="KW-1185">Reference proteome</keyword>
<proteinExistence type="predicted"/>
<dbReference type="AlphaFoldDB" id="A0A1S6IZQ7"/>
<dbReference type="SUPFAM" id="SSF55166">
    <property type="entry name" value="Hedgehog/DD-peptidase"/>
    <property type="match status" value="1"/>
</dbReference>
<dbReference type="KEGG" id="dfg:B0537_14920"/>
<reference evidence="2 3" key="1">
    <citation type="journal article" date="2016" name="Int. J. Syst. Evol. Microbiol.">
        <title>Desulfotomaculum ferrireducens sp. nov., a moderately thermophilic sulfate-reducing and dissimilatory Fe(III)-reducing bacterium isolated from compost.</title>
        <authorList>
            <person name="Yang G."/>
            <person name="Guo J."/>
            <person name="Zhuang L."/>
            <person name="Yuan Y."/>
            <person name="Zhou S."/>
        </authorList>
    </citation>
    <scope>NUCLEOTIDE SEQUENCE [LARGE SCALE GENOMIC DNA]</scope>
    <source>
        <strain evidence="2 3">GSS09</strain>
    </source>
</reference>
<dbReference type="Gene3D" id="3.30.1380.10">
    <property type="match status" value="1"/>
</dbReference>
<dbReference type="Pfam" id="PF08291">
    <property type="entry name" value="Peptidase_M15_3"/>
    <property type="match status" value="1"/>
</dbReference>
<dbReference type="InterPro" id="IPR009045">
    <property type="entry name" value="Zn_M74/Hedgehog-like"/>
</dbReference>
<dbReference type="STRING" id="1833852.B0537_14920"/>
<gene>
    <name evidence="2" type="ORF">B0537_14920</name>
</gene>
<evidence type="ECO:0000313" key="3">
    <source>
        <dbReference type="Proteomes" id="UP000189464"/>
    </source>
</evidence>
<evidence type="ECO:0000259" key="1">
    <source>
        <dbReference type="Pfam" id="PF08291"/>
    </source>
</evidence>
<protein>
    <recommendedName>
        <fullName evidence="1">Peptidase M15A C-terminal domain-containing protein</fullName>
    </recommendedName>
</protein>
<dbReference type="Proteomes" id="UP000189464">
    <property type="component" value="Chromosome"/>
</dbReference>
<accession>A0A1S6IZQ7</accession>
<organism evidence="2 3">
    <name type="scientific">Desulforamulus ferrireducens</name>
    <dbReference type="NCBI Taxonomy" id="1833852"/>
    <lineage>
        <taxon>Bacteria</taxon>
        <taxon>Bacillati</taxon>
        <taxon>Bacillota</taxon>
        <taxon>Clostridia</taxon>
        <taxon>Eubacteriales</taxon>
        <taxon>Peptococcaceae</taxon>
        <taxon>Desulforamulus</taxon>
    </lineage>
</organism>
<dbReference type="EMBL" id="CP019698">
    <property type="protein sequence ID" value="AQS60252.1"/>
    <property type="molecule type" value="Genomic_DNA"/>
</dbReference>